<dbReference type="AlphaFoldDB" id="A0A0W7X821"/>
<reference evidence="2 3" key="1">
    <citation type="submission" date="2015-12" db="EMBL/GenBank/DDBJ databases">
        <title>Draft genome sequence of Streptomyces silvensis ATCC 53525, a producer of novel hormone antagonists.</title>
        <authorList>
            <person name="Johnston C.W."/>
            <person name="Li Y."/>
            <person name="Magarvey N.A."/>
        </authorList>
    </citation>
    <scope>NUCLEOTIDE SEQUENCE [LARGE SCALE GENOMIC DNA]</scope>
    <source>
        <strain evidence="2 3">ATCC 53525</strain>
    </source>
</reference>
<dbReference type="Proteomes" id="UP000054804">
    <property type="component" value="Unassembled WGS sequence"/>
</dbReference>
<dbReference type="EMBL" id="LOCL01000029">
    <property type="protein sequence ID" value="KUF18770.1"/>
    <property type="molecule type" value="Genomic_DNA"/>
</dbReference>
<name>A0A0W7X821_9ACTN</name>
<protein>
    <recommendedName>
        <fullName evidence="4">Lipoprotein</fullName>
    </recommendedName>
</protein>
<comment type="caution">
    <text evidence="2">The sequence shown here is derived from an EMBL/GenBank/DDBJ whole genome shotgun (WGS) entry which is preliminary data.</text>
</comment>
<gene>
    <name evidence="2" type="ORF">AT728_06920</name>
</gene>
<accession>A0A0W7X821</accession>
<evidence type="ECO:0008006" key="4">
    <source>
        <dbReference type="Google" id="ProtNLM"/>
    </source>
</evidence>
<evidence type="ECO:0000256" key="1">
    <source>
        <dbReference type="SAM" id="MobiDB-lite"/>
    </source>
</evidence>
<sequence>MDPIGRTGAAAVATVCLAVTLVGCGAVRDEPDRATRPAVGRPFGGVLSFSPAQQAALSQAQHRSTAACMAARGFRYRVPPALPAAAGPDNPYGLLGEESARVSGYGLSGHRDRGGPPPDQSASVPPGQRARWQRALFGTRAHRVVVPLPGGGEVFFNTDGCVQRARTEVYGERWDRLQYTFQGLSHQVVTAVERAGPVRAAHREWASCMERSGLAAATPKRSRALVVSKLEQVAAGRLSPREAARFELRTATEDARCQRQSALAPAVAAAAREEERRVLRTRAGEFRLLRDLRAAALGRVED</sequence>
<dbReference type="OrthoDB" id="4053327at2"/>
<keyword evidence="3" id="KW-1185">Reference proteome</keyword>
<organism evidence="2 3">
    <name type="scientific">Streptomyces silvensis</name>
    <dbReference type="NCBI Taxonomy" id="1765722"/>
    <lineage>
        <taxon>Bacteria</taxon>
        <taxon>Bacillati</taxon>
        <taxon>Actinomycetota</taxon>
        <taxon>Actinomycetes</taxon>
        <taxon>Kitasatosporales</taxon>
        <taxon>Streptomycetaceae</taxon>
        <taxon>Streptomyces</taxon>
    </lineage>
</organism>
<evidence type="ECO:0000313" key="2">
    <source>
        <dbReference type="EMBL" id="KUF18770.1"/>
    </source>
</evidence>
<evidence type="ECO:0000313" key="3">
    <source>
        <dbReference type="Proteomes" id="UP000054804"/>
    </source>
</evidence>
<dbReference type="RefSeq" id="WP_058846929.1">
    <property type="nucleotide sequence ID" value="NZ_LOCL01000029.1"/>
</dbReference>
<feature type="region of interest" description="Disordered" evidence="1">
    <location>
        <begin position="105"/>
        <end position="129"/>
    </location>
</feature>
<dbReference type="PROSITE" id="PS51257">
    <property type="entry name" value="PROKAR_LIPOPROTEIN"/>
    <property type="match status" value="1"/>
</dbReference>
<proteinExistence type="predicted"/>